<evidence type="ECO:0000313" key="1">
    <source>
        <dbReference type="EMBL" id="KAK3291468.1"/>
    </source>
</evidence>
<dbReference type="AlphaFoldDB" id="A0AAE0LNA7"/>
<reference evidence="1" key="1">
    <citation type="journal article" date="2023" name="Mol. Phylogenet. Evol.">
        <title>Genome-scale phylogeny and comparative genomics of the fungal order Sordariales.</title>
        <authorList>
            <person name="Hensen N."/>
            <person name="Bonometti L."/>
            <person name="Westerberg I."/>
            <person name="Brannstrom I.O."/>
            <person name="Guillou S."/>
            <person name="Cros-Aarteil S."/>
            <person name="Calhoun S."/>
            <person name="Haridas S."/>
            <person name="Kuo A."/>
            <person name="Mondo S."/>
            <person name="Pangilinan J."/>
            <person name="Riley R."/>
            <person name="LaButti K."/>
            <person name="Andreopoulos B."/>
            <person name="Lipzen A."/>
            <person name="Chen C."/>
            <person name="Yan M."/>
            <person name="Daum C."/>
            <person name="Ng V."/>
            <person name="Clum A."/>
            <person name="Steindorff A."/>
            <person name="Ohm R.A."/>
            <person name="Martin F."/>
            <person name="Silar P."/>
            <person name="Natvig D.O."/>
            <person name="Lalanne C."/>
            <person name="Gautier V."/>
            <person name="Ament-Velasquez S.L."/>
            <person name="Kruys A."/>
            <person name="Hutchinson M.I."/>
            <person name="Powell A.J."/>
            <person name="Barry K."/>
            <person name="Miller A.N."/>
            <person name="Grigoriev I.V."/>
            <person name="Debuchy R."/>
            <person name="Gladieux P."/>
            <person name="Hiltunen Thoren M."/>
            <person name="Johannesson H."/>
        </authorList>
    </citation>
    <scope>NUCLEOTIDE SEQUENCE</scope>
    <source>
        <strain evidence="1">CBS 168.71</strain>
    </source>
</reference>
<sequence>MTSSEVYPGYPSVDHIIAAAKAVAHALKDGSVKYAIVGGAACLLLGSDRATSDVDFVVPKGSIRDARLLLKAQSDHFSVEARTNHTVYLSDPTIEIQIISPPALFKEPFDESTETIEILGGIHVLKPTLILNAKCRSILGRAGEDKKMSDSQDIKFLLHWCAENGLDPRTEAPNATTEFVDAFIAMYGGAELWRRVGYTAGSQAA</sequence>
<evidence type="ECO:0000313" key="2">
    <source>
        <dbReference type="Proteomes" id="UP001278766"/>
    </source>
</evidence>
<comment type="caution">
    <text evidence="1">The sequence shown here is derived from an EMBL/GenBank/DDBJ whole genome shotgun (WGS) entry which is preliminary data.</text>
</comment>
<dbReference type="EMBL" id="JAUEPN010000009">
    <property type="protein sequence ID" value="KAK3291468.1"/>
    <property type="molecule type" value="Genomic_DNA"/>
</dbReference>
<dbReference type="Proteomes" id="UP001278766">
    <property type="component" value="Unassembled WGS sequence"/>
</dbReference>
<organism evidence="1 2">
    <name type="scientific">Chaetomium fimeti</name>
    <dbReference type="NCBI Taxonomy" id="1854472"/>
    <lineage>
        <taxon>Eukaryota</taxon>
        <taxon>Fungi</taxon>
        <taxon>Dikarya</taxon>
        <taxon>Ascomycota</taxon>
        <taxon>Pezizomycotina</taxon>
        <taxon>Sordariomycetes</taxon>
        <taxon>Sordariomycetidae</taxon>
        <taxon>Sordariales</taxon>
        <taxon>Chaetomiaceae</taxon>
        <taxon>Chaetomium</taxon>
    </lineage>
</organism>
<dbReference type="SUPFAM" id="SSF81301">
    <property type="entry name" value="Nucleotidyltransferase"/>
    <property type="match status" value="1"/>
</dbReference>
<name>A0AAE0LNA7_9PEZI</name>
<gene>
    <name evidence="1" type="ORF">B0H64DRAFT_246302</name>
</gene>
<keyword evidence="2" id="KW-1185">Reference proteome</keyword>
<dbReference type="RefSeq" id="XP_062654982.1">
    <property type="nucleotide sequence ID" value="XM_062799919.1"/>
</dbReference>
<accession>A0AAE0LNA7</accession>
<protein>
    <submittedName>
        <fullName evidence="1">Uncharacterized protein</fullName>
    </submittedName>
</protein>
<proteinExistence type="predicted"/>
<dbReference type="Gene3D" id="3.30.460.40">
    <property type="match status" value="1"/>
</dbReference>
<reference evidence="1" key="2">
    <citation type="submission" date="2023-06" db="EMBL/GenBank/DDBJ databases">
        <authorList>
            <consortium name="Lawrence Berkeley National Laboratory"/>
            <person name="Haridas S."/>
            <person name="Hensen N."/>
            <person name="Bonometti L."/>
            <person name="Westerberg I."/>
            <person name="Brannstrom I.O."/>
            <person name="Guillou S."/>
            <person name="Cros-Aarteil S."/>
            <person name="Calhoun S."/>
            <person name="Kuo A."/>
            <person name="Mondo S."/>
            <person name="Pangilinan J."/>
            <person name="Riley R."/>
            <person name="Labutti K."/>
            <person name="Andreopoulos B."/>
            <person name="Lipzen A."/>
            <person name="Chen C."/>
            <person name="Yanf M."/>
            <person name="Daum C."/>
            <person name="Ng V."/>
            <person name="Clum A."/>
            <person name="Steindorff A."/>
            <person name="Ohm R."/>
            <person name="Martin F."/>
            <person name="Silar P."/>
            <person name="Natvig D."/>
            <person name="Lalanne C."/>
            <person name="Gautier V."/>
            <person name="Ament-Velasquez S.L."/>
            <person name="Kruys A."/>
            <person name="Hutchinson M.I."/>
            <person name="Powell A.J."/>
            <person name="Barry K."/>
            <person name="Miller A.N."/>
            <person name="Grigoriev I.V."/>
            <person name="Debuchy R."/>
            <person name="Gladieux P."/>
            <person name="Thoren M.H."/>
            <person name="Johannesson H."/>
        </authorList>
    </citation>
    <scope>NUCLEOTIDE SEQUENCE</scope>
    <source>
        <strain evidence="1">CBS 168.71</strain>
    </source>
</reference>
<dbReference type="InterPro" id="IPR043519">
    <property type="entry name" value="NT_sf"/>
</dbReference>
<dbReference type="GeneID" id="87836867"/>